<evidence type="ECO:0000313" key="7">
    <source>
        <dbReference type="EMBL" id="JAC77345.1"/>
    </source>
</evidence>
<dbReference type="Gene3D" id="3.40.50.720">
    <property type="entry name" value="NAD(P)-binding Rossmann-like Domain"/>
    <property type="match status" value="2"/>
</dbReference>
<dbReference type="AlphaFoldDB" id="A0A061S350"/>
<dbReference type="PANTHER" id="PTHR43026:SF1">
    <property type="entry name" value="2-HYDROXYACID DEHYDROGENASE HOMOLOG 1-RELATED"/>
    <property type="match status" value="1"/>
</dbReference>
<dbReference type="InterPro" id="IPR029753">
    <property type="entry name" value="D-isomer_DH_CS"/>
</dbReference>
<accession>A0A061S350</accession>
<dbReference type="InterPro" id="IPR029752">
    <property type="entry name" value="D-isomer_DH_CS1"/>
</dbReference>
<evidence type="ECO:0000256" key="3">
    <source>
        <dbReference type="ARBA" id="ARBA00023027"/>
    </source>
</evidence>
<dbReference type="CDD" id="cd12183">
    <property type="entry name" value="LDH_like_2"/>
    <property type="match status" value="1"/>
</dbReference>
<dbReference type="PROSITE" id="PS00065">
    <property type="entry name" value="D_2_HYDROXYACID_DH_1"/>
    <property type="match status" value="1"/>
</dbReference>
<dbReference type="PROSITE" id="PS00671">
    <property type="entry name" value="D_2_HYDROXYACID_DH_3"/>
    <property type="match status" value="1"/>
</dbReference>
<keyword evidence="3" id="KW-0520">NAD</keyword>
<dbReference type="InterPro" id="IPR036291">
    <property type="entry name" value="NAD(P)-bd_dom_sf"/>
</dbReference>
<evidence type="ECO:0000259" key="5">
    <source>
        <dbReference type="Pfam" id="PF00389"/>
    </source>
</evidence>
<organism evidence="7">
    <name type="scientific">Tetraselmis sp. GSL018</name>
    <dbReference type="NCBI Taxonomy" id="582737"/>
    <lineage>
        <taxon>Eukaryota</taxon>
        <taxon>Viridiplantae</taxon>
        <taxon>Chlorophyta</taxon>
        <taxon>core chlorophytes</taxon>
        <taxon>Chlorodendrophyceae</taxon>
        <taxon>Chlorodendrales</taxon>
        <taxon>Chlorodendraceae</taxon>
        <taxon>Tetraselmis</taxon>
    </lineage>
</organism>
<keyword evidence="2 4" id="KW-0560">Oxidoreductase</keyword>
<name>A0A061S350_9CHLO</name>
<dbReference type="Pfam" id="PF02826">
    <property type="entry name" value="2-Hacid_dh_C"/>
    <property type="match status" value="1"/>
</dbReference>
<sequence>MQLSCAPLEANLGPDTANLCKGADVVVLFVNDKADAEVVNQLADNGVKHIAMRCAGFDKVNLAAAAMAGITVSRVPSYSPTSIAEHALALLMTLNRKLHRVANRIREGNFTLSGLQGYEIGSKTIGVIGTGRIGKTFCRIMKLGFGCRVLAYDKFPAQDMMEMGIEYMELDEILPQCMAVCIFCPLNDSTYHLMDEDKIRQMKKGAFLINVSRGGLVDTQALLRALRSGHLGGAGLDVYENEESLFFEDFSTRSTFHADTWDGMFAELEVLPNVLISPHSAFLTYEALDNISATVADNILEFAEGKPITNLVEETPRSTANVIPSINEPTRDLEQLKKGGG</sequence>
<proteinExistence type="inferred from homology"/>
<dbReference type="SUPFAM" id="SSF51735">
    <property type="entry name" value="NAD(P)-binding Rossmann-fold domains"/>
    <property type="match status" value="1"/>
</dbReference>
<feature type="domain" description="D-isomer specific 2-hydroxyacid dehydrogenase NAD-binding" evidence="6">
    <location>
        <begin position="88"/>
        <end position="281"/>
    </location>
</feature>
<feature type="domain" description="D-isomer specific 2-hydroxyacid dehydrogenase catalytic" evidence="5">
    <location>
        <begin position="15"/>
        <end position="312"/>
    </location>
</feature>
<dbReference type="InterPro" id="IPR058205">
    <property type="entry name" value="D-LDH-like"/>
</dbReference>
<dbReference type="GO" id="GO:0016616">
    <property type="term" value="F:oxidoreductase activity, acting on the CH-OH group of donors, NAD or NADP as acceptor"/>
    <property type="evidence" value="ECO:0007669"/>
    <property type="project" value="InterPro"/>
</dbReference>
<evidence type="ECO:0000259" key="6">
    <source>
        <dbReference type="Pfam" id="PF02826"/>
    </source>
</evidence>
<gene>
    <name evidence="7" type="primary">LDHA</name>
    <name evidence="7" type="ORF">TSPGSL018_17967</name>
</gene>
<evidence type="ECO:0000256" key="4">
    <source>
        <dbReference type="RuleBase" id="RU003719"/>
    </source>
</evidence>
<dbReference type="InterPro" id="IPR006140">
    <property type="entry name" value="D-isomer_DH_NAD-bd"/>
</dbReference>
<dbReference type="SUPFAM" id="SSF52283">
    <property type="entry name" value="Formate/glycerate dehydrogenase catalytic domain-like"/>
    <property type="match status" value="1"/>
</dbReference>
<dbReference type="EMBL" id="GBEZ01008176">
    <property type="protein sequence ID" value="JAC77345.1"/>
    <property type="molecule type" value="Transcribed_RNA"/>
</dbReference>
<dbReference type="Pfam" id="PF00389">
    <property type="entry name" value="2-Hacid_dh"/>
    <property type="match status" value="1"/>
</dbReference>
<dbReference type="GO" id="GO:0051287">
    <property type="term" value="F:NAD binding"/>
    <property type="evidence" value="ECO:0007669"/>
    <property type="project" value="InterPro"/>
</dbReference>
<protein>
    <submittedName>
        <fullName evidence="7">D-lactate dehydrogenase</fullName>
    </submittedName>
</protein>
<reference evidence="7" key="1">
    <citation type="submission" date="2014-05" db="EMBL/GenBank/DDBJ databases">
        <title>The transcriptome of the halophilic microalga Tetraselmis sp. GSL018 isolated from the Great Salt Lake, Utah.</title>
        <authorList>
            <person name="Jinkerson R.E."/>
            <person name="D'Adamo S."/>
            <person name="Posewitz M.C."/>
        </authorList>
    </citation>
    <scope>NUCLEOTIDE SEQUENCE</scope>
    <source>
        <strain evidence="7">GSL018</strain>
    </source>
</reference>
<dbReference type="PANTHER" id="PTHR43026">
    <property type="entry name" value="2-HYDROXYACID DEHYDROGENASE HOMOLOG 1-RELATED"/>
    <property type="match status" value="1"/>
</dbReference>
<comment type="similarity">
    <text evidence="1 4">Belongs to the D-isomer specific 2-hydroxyacid dehydrogenase family.</text>
</comment>
<dbReference type="InterPro" id="IPR006139">
    <property type="entry name" value="D-isomer_2_OHA_DH_cat_dom"/>
</dbReference>
<evidence type="ECO:0000256" key="1">
    <source>
        <dbReference type="ARBA" id="ARBA00005854"/>
    </source>
</evidence>
<evidence type="ECO:0000256" key="2">
    <source>
        <dbReference type="ARBA" id="ARBA00023002"/>
    </source>
</evidence>